<keyword evidence="2" id="KW-0472">Membrane</keyword>
<evidence type="ECO:0000256" key="1">
    <source>
        <dbReference type="SAM" id="MobiDB-lite"/>
    </source>
</evidence>
<keyword evidence="2" id="KW-0812">Transmembrane</keyword>
<keyword evidence="2" id="KW-1133">Transmembrane helix</keyword>
<feature type="transmembrane region" description="Helical" evidence="2">
    <location>
        <begin position="178"/>
        <end position="197"/>
    </location>
</feature>
<keyword evidence="5" id="KW-1185">Reference proteome</keyword>
<feature type="transmembrane region" description="Helical" evidence="2">
    <location>
        <begin position="64"/>
        <end position="84"/>
    </location>
</feature>
<dbReference type="InterPro" id="IPR043912">
    <property type="entry name" value="DUF5765"/>
</dbReference>
<feature type="region of interest" description="Disordered" evidence="1">
    <location>
        <begin position="272"/>
        <end position="299"/>
    </location>
</feature>
<dbReference type="Proteomes" id="UP000256970">
    <property type="component" value="Unassembled WGS sequence"/>
</dbReference>
<reference evidence="3 5" key="1">
    <citation type="submission" date="2016-10" db="EMBL/GenBank/DDBJ databases">
        <authorList>
            <person name="Cai Z."/>
        </authorList>
    </citation>
    <scope>NUCLEOTIDE SEQUENCE [LARGE SCALE GENOMIC DNA]</scope>
</reference>
<evidence type="ECO:0000256" key="2">
    <source>
        <dbReference type="SAM" id="Phobius"/>
    </source>
</evidence>
<feature type="transmembrane region" description="Helical" evidence="2">
    <location>
        <begin position="34"/>
        <end position="52"/>
    </location>
</feature>
<dbReference type="AlphaFoldDB" id="A0A383VAN0"/>
<gene>
    <name evidence="4" type="ORF">BQ4739_LOCUS16836</name>
    <name evidence="3" type="ORF">BQ4739_LOCUS2551</name>
</gene>
<proteinExistence type="predicted"/>
<name>A0A383VAN0_TETOB</name>
<sequence>MCFTQPASAFFAVMAFSTAAFLRYRGHPFRRWQMFAYFGLMEVIQFCSYFWIDQCDSPINKLLTMLAYTHVMYQNISVNAFFLSPEFGVHPDVFKLVTWMAVAGGSMGLITKLPWPVWLGASPTLLDPISKILPDIHSLTKAGTPESCMFENMCAPQVCTFSTPNHLAWSVPVMPPSYFLPNSFLHFFFFFAPTLIMANNLARAIMGMAFITGPVFTMALAARHMDTYKFEWPATWCYMSVAQCAIALSLELWTIYKLEPRSSLRTMLLSGSSTPSTALPATHGKTNGRANGKANGKAL</sequence>
<organism evidence="3 5">
    <name type="scientific">Tetradesmus obliquus</name>
    <name type="common">Green alga</name>
    <name type="synonym">Acutodesmus obliquus</name>
    <dbReference type="NCBI Taxonomy" id="3088"/>
    <lineage>
        <taxon>Eukaryota</taxon>
        <taxon>Viridiplantae</taxon>
        <taxon>Chlorophyta</taxon>
        <taxon>core chlorophytes</taxon>
        <taxon>Chlorophyceae</taxon>
        <taxon>CS clade</taxon>
        <taxon>Sphaeropleales</taxon>
        <taxon>Scenedesmaceae</taxon>
        <taxon>Tetradesmus</taxon>
    </lineage>
</organism>
<feature type="transmembrane region" description="Helical" evidence="2">
    <location>
        <begin position="204"/>
        <end position="221"/>
    </location>
</feature>
<feature type="transmembrane region" description="Helical" evidence="2">
    <location>
        <begin position="233"/>
        <end position="256"/>
    </location>
</feature>
<feature type="compositionally biased region" description="Polar residues" evidence="1">
    <location>
        <begin position="272"/>
        <end position="289"/>
    </location>
</feature>
<feature type="transmembrane region" description="Helical" evidence="2">
    <location>
        <begin position="96"/>
        <end position="115"/>
    </location>
</feature>
<dbReference type="EMBL" id="FNXT01000191">
    <property type="protein sequence ID" value="SZX62003.1"/>
    <property type="molecule type" value="Genomic_DNA"/>
</dbReference>
<dbReference type="EMBL" id="FNXT01001258">
    <property type="protein sequence ID" value="SZX76450.1"/>
    <property type="molecule type" value="Genomic_DNA"/>
</dbReference>
<evidence type="ECO:0000313" key="4">
    <source>
        <dbReference type="EMBL" id="SZX76450.1"/>
    </source>
</evidence>
<accession>A0A383VAN0</accession>
<protein>
    <submittedName>
        <fullName evidence="3">Uncharacterized protein</fullName>
    </submittedName>
</protein>
<evidence type="ECO:0000313" key="3">
    <source>
        <dbReference type="EMBL" id="SZX62003.1"/>
    </source>
</evidence>
<dbReference type="Pfam" id="PF19069">
    <property type="entry name" value="DUF5765"/>
    <property type="match status" value="1"/>
</dbReference>
<feature type="transmembrane region" description="Helical" evidence="2">
    <location>
        <begin position="6"/>
        <end position="22"/>
    </location>
</feature>
<evidence type="ECO:0000313" key="5">
    <source>
        <dbReference type="Proteomes" id="UP000256970"/>
    </source>
</evidence>